<sequence length="285" mass="31797">MQDAMSHLTISTTTTAASLDSLSKQTTQEIHQAQLLISDSAHHLSGVLDDLVQKTSNQMEAIDVAAVELKEKLLPPREASWLSYESVGSERWWKGNLVKVLGFLLRGAPLSIWIDSPFLKILEIVWIVMFWVLQRSLSTVTVSFALILASLDRGYIHTFFLQSLVVLCLSCRKFIRRLLVSSSPNSAPSNGPHYDQEKLVGELFWTHPQKPHDSSYGSTTIANFQQQQRLQASTAAPYSDYMKSSALPVLPSSQARIMSSRTRLTAIATVRLKTSRIPDRLCNPA</sequence>
<name>A0A6A4HKR8_9AGAR</name>
<protein>
    <submittedName>
        <fullName evidence="1">Uncharacterized protein</fullName>
    </submittedName>
</protein>
<evidence type="ECO:0000313" key="2">
    <source>
        <dbReference type="Proteomes" id="UP000799118"/>
    </source>
</evidence>
<evidence type="ECO:0000313" key="1">
    <source>
        <dbReference type="EMBL" id="KAE9398696.1"/>
    </source>
</evidence>
<organism evidence="1 2">
    <name type="scientific">Gymnopus androsaceus JB14</name>
    <dbReference type="NCBI Taxonomy" id="1447944"/>
    <lineage>
        <taxon>Eukaryota</taxon>
        <taxon>Fungi</taxon>
        <taxon>Dikarya</taxon>
        <taxon>Basidiomycota</taxon>
        <taxon>Agaricomycotina</taxon>
        <taxon>Agaricomycetes</taxon>
        <taxon>Agaricomycetidae</taxon>
        <taxon>Agaricales</taxon>
        <taxon>Marasmiineae</taxon>
        <taxon>Omphalotaceae</taxon>
        <taxon>Gymnopus</taxon>
    </lineage>
</organism>
<reference evidence="1" key="1">
    <citation type="journal article" date="2019" name="Environ. Microbiol.">
        <title>Fungal ecological strategies reflected in gene transcription - a case study of two litter decomposers.</title>
        <authorList>
            <person name="Barbi F."/>
            <person name="Kohler A."/>
            <person name="Barry K."/>
            <person name="Baskaran P."/>
            <person name="Daum C."/>
            <person name="Fauchery L."/>
            <person name="Ihrmark K."/>
            <person name="Kuo A."/>
            <person name="LaButti K."/>
            <person name="Lipzen A."/>
            <person name="Morin E."/>
            <person name="Grigoriev I.V."/>
            <person name="Henrissat B."/>
            <person name="Lindahl B."/>
            <person name="Martin F."/>
        </authorList>
    </citation>
    <scope>NUCLEOTIDE SEQUENCE</scope>
    <source>
        <strain evidence="1">JB14</strain>
    </source>
</reference>
<gene>
    <name evidence="1" type="ORF">BT96DRAFT_722020</name>
</gene>
<keyword evidence="2" id="KW-1185">Reference proteome</keyword>
<dbReference type="OrthoDB" id="5311848at2759"/>
<dbReference type="EMBL" id="ML769479">
    <property type="protein sequence ID" value="KAE9398696.1"/>
    <property type="molecule type" value="Genomic_DNA"/>
</dbReference>
<proteinExistence type="predicted"/>
<dbReference type="AlphaFoldDB" id="A0A6A4HKR8"/>
<accession>A0A6A4HKR8</accession>
<dbReference type="Proteomes" id="UP000799118">
    <property type="component" value="Unassembled WGS sequence"/>
</dbReference>